<organism evidence="2 3">
    <name type="scientific">Microbacterium bovistercoris</name>
    <dbReference type="NCBI Taxonomy" id="2293570"/>
    <lineage>
        <taxon>Bacteria</taxon>
        <taxon>Bacillati</taxon>
        <taxon>Actinomycetota</taxon>
        <taxon>Actinomycetes</taxon>
        <taxon>Micrococcales</taxon>
        <taxon>Microbacteriaceae</taxon>
        <taxon>Microbacterium</taxon>
    </lineage>
</organism>
<dbReference type="Gene3D" id="3.10.180.10">
    <property type="entry name" value="2,3-Dihydroxybiphenyl 1,2-Dioxygenase, domain 1"/>
    <property type="match status" value="1"/>
</dbReference>
<dbReference type="AlphaFoldDB" id="A0A371NRG3"/>
<accession>A0A371NRG3</accession>
<proteinExistence type="predicted"/>
<dbReference type="PROSITE" id="PS51819">
    <property type="entry name" value="VOC"/>
    <property type="match status" value="1"/>
</dbReference>
<sequence>MFENLMATAVLPATDLDRARRWWHDTLDREPMYVEAESGNLFYDVGGTVVLVYATSFAGTAQNTAFNLVSDDLDRDVAALRERGVVFHDYDFPGLKTVDGIADLGGERSAWFSDSEDNIIAIGQPSPEMRELADAMRAGSVG</sequence>
<dbReference type="InterPro" id="IPR029068">
    <property type="entry name" value="Glyas_Bleomycin-R_OHBP_Dase"/>
</dbReference>
<dbReference type="SUPFAM" id="SSF54593">
    <property type="entry name" value="Glyoxalase/Bleomycin resistance protein/Dihydroxybiphenyl dioxygenase"/>
    <property type="match status" value="1"/>
</dbReference>
<dbReference type="RefSeq" id="WP_116243167.1">
    <property type="nucleotide sequence ID" value="NZ_QUAB01000047.1"/>
</dbReference>
<evidence type="ECO:0000313" key="2">
    <source>
        <dbReference type="EMBL" id="REJ04225.1"/>
    </source>
</evidence>
<dbReference type="EMBL" id="QUAB01000047">
    <property type="protein sequence ID" value="REJ04225.1"/>
    <property type="molecule type" value="Genomic_DNA"/>
</dbReference>
<keyword evidence="3" id="KW-1185">Reference proteome</keyword>
<dbReference type="InterPro" id="IPR037523">
    <property type="entry name" value="VOC_core"/>
</dbReference>
<dbReference type="OrthoDB" id="9804907at2"/>
<dbReference type="Proteomes" id="UP000262172">
    <property type="component" value="Unassembled WGS sequence"/>
</dbReference>
<reference evidence="2 3" key="1">
    <citation type="submission" date="2018-08" db="EMBL/GenBank/DDBJ databases">
        <title>Isolation, diversity and antifungal activity of Actinobacteria from cow dung.</title>
        <authorList>
            <person name="Ling L."/>
        </authorList>
    </citation>
    <scope>NUCLEOTIDE SEQUENCE [LARGE SCALE GENOMIC DNA]</scope>
    <source>
        <strain evidence="2 3">NEAU-LLE</strain>
    </source>
</reference>
<evidence type="ECO:0000259" key="1">
    <source>
        <dbReference type="PROSITE" id="PS51819"/>
    </source>
</evidence>
<gene>
    <name evidence="2" type="ORF">DY023_15075</name>
</gene>
<name>A0A371NRG3_9MICO</name>
<evidence type="ECO:0000313" key="3">
    <source>
        <dbReference type="Proteomes" id="UP000262172"/>
    </source>
</evidence>
<feature type="domain" description="VOC" evidence="1">
    <location>
        <begin position="5"/>
        <end position="125"/>
    </location>
</feature>
<protein>
    <submittedName>
        <fullName evidence="2">VOC family protein</fullName>
    </submittedName>
</protein>
<comment type="caution">
    <text evidence="2">The sequence shown here is derived from an EMBL/GenBank/DDBJ whole genome shotgun (WGS) entry which is preliminary data.</text>
</comment>